<dbReference type="GO" id="GO:0005886">
    <property type="term" value="C:plasma membrane"/>
    <property type="evidence" value="ECO:0007669"/>
    <property type="project" value="UniProtKB-SubCell"/>
</dbReference>
<evidence type="ECO:0000256" key="8">
    <source>
        <dbReference type="ARBA" id="ARBA00022989"/>
    </source>
</evidence>
<dbReference type="Pfam" id="PF13246">
    <property type="entry name" value="Cation_ATPase"/>
    <property type="match status" value="1"/>
</dbReference>
<dbReference type="GO" id="GO:0015662">
    <property type="term" value="F:P-type ion transporter activity"/>
    <property type="evidence" value="ECO:0007669"/>
    <property type="project" value="UniProtKB-ARBA"/>
</dbReference>
<keyword evidence="7" id="KW-1278">Translocase</keyword>
<dbReference type="Pfam" id="PF00690">
    <property type="entry name" value="Cation_ATPase_N"/>
    <property type="match status" value="1"/>
</dbReference>
<feature type="transmembrane region" description="Helical" evidence="10">
    <location>
        <begin position="782"/>
        <end position="803"/>
    </location>
</feature>
<dbReference type="FunFam" id="2.70.150.10:FF:000016">
    <property type="entry name" value="Calcium-transporting P-type ATPase putative"/>
    <property type="match status" value="1"/>
</dbReference>
<dbReference type="InterPro" id="IPR023214">
    <property type="entry name" value="HAD_sf"/>
</dbReference>
<keyword evidence="4" id="KW-0479">Metal-binding</keyword>
<dbReference type="GO" id="GO:0019829">
    <property type="term" value="F:ATPase-coupled monoatomic cation transmembrane transporter activity"/>
    <property type="evidence" value="ECO:0007669"/>
    <property type="project" value="UniProtKB-ARBA"/>
</dbReference>
<dbReference type="EMBL" id="CAEZTS010000193">
    <property type="protein sequence ID" value="CAB4592386.1"/>
    <property type="molecule type" value="Genomic_DNA"/>
</dbReference>
<dbReference type="SUPFAM" id="SSF56784">
    <property type="entry name" value="HAD-like"/>
    <property type="match status" value="1"/>
</dbReference>
<dbReference type="Pfam" id="PF00122">
    <property type="entry name" value="E1-E2_ATPase"/>
    <property type="match status" value="1"/>
</dbReference>
<dbReference type="Pfam" id="PF00689">
    <property type="entry name" value="Cation_ATPase_C"/>
    <property type="match status" value="1"/>
</dbReference>
<gene>
    <name evidence="12" type="ORF">UFOPK1722_01706</name>
</gene>
<dbReference type="GO" id="GO:0046873">
    <property type="term" value="F:metal ion transmembrane transporter activity"/>
    <property type="evidence" value="ECO:0007669"/>
    <property type="project" value="UniProtKB-ARBA"/>
</dbReference>
<dbReference type="GO" id="GO:0016887">
    <property type="term" value="F:ATP hydrolysis activity"/>
    <property type="evidence" value="ECO:0007669"/>
    <property type="project" value="InterPro"/>
</dbReference>
<dbReference type="PRINTS" id="PR00120">
    <property type="entry name" value="HATPASE"/>
</dbReference>
<dbReference type="SFLD" id="SFLDG00002">
    <property type="entry name" value="C1.7:_P-type_atpase_like"/>
    <property type="match status" value="1"/>
</dbReference>
<evidence type="ECO:0000256" key="2">
    <source>
        <dbReference type="ARBA" id="ARBA00022475"/>
    </source>
</evidence>
<dbReference type="GO" id="GO:0046872">
    <property type="term" value="F:metal ion binding"/>
    <property type="evidence" value="ECO:0007669"/>
    <property type="project" value="UniProtKB-KW"/>
</dbReference>
<keyword evidence="6" id="KW-0067">ATP-binding</keyword>
<dbReference type="SFLD" id="SFLDF00027">
    <property type="entry name" value="p-type_atpase"/>
    <property type="match status" value="1"/>
</dbReference>
<dbReference type="AlphaFoldDB" id="A0A6J6FTJ1"/>
<dbReference type="InterPro" id="IPR018303">
    <property type="entry name" value="ATPase_P-typ_P_site"/>
</dbReference>
<dbReference type="Gene3D" id="3.40.50.1000">
    <property type="entry name" value="HAD superfamily/HAD-like"/>
    <property type="match status" value="1"/>
</dbReference>
<dbReference type="FunFam" id="3.40.50.1000:FF:000001">
    <property type="entry name" value="Phospholipid-transporting ATPase IC"/>
    <property type="match status" value="1"/>
</dbReference>
<dbReference type="GO" id="GO:0140352">
    <property type="term" value="P:export from cell"/>
    <property type="evidence" value="ECO:0007669"/>
    <property type="project" value="UniProtKB-ARBA"/>
</dbReference>
<keyword evidence="5" id="KW-0547">Nucleotide-binding</keyword>
<feature type="transmembrane region" description="Helical" evidence="10">
    <location>
        <begin position="809"/>
        <end position="833"/>
    </location>
</feature>
<feature type="transmembrane region" description="Helical" evidence="10">
    <location>
        <begin position="89"/>
        <end position="109"/>
    </location>
</feature>
<dbReference type="InterPro" id="IPR006068">
    <property type="entry name" value="ATPase_P-typ_cation-transptr_C"/>
</dbReference>
<proteinExistence type="predicted"/>
<dbReference type="InterPro" id="IPR001757">
    <property type="entry name" value="P_typ_ATPase"/>
</dbReference>
<reference evidence="12" key="1">
    <citation type="submission" date="2020-05" db="EMBL/GenBank/DDBJ databases">
        <authorList>
            <person name="Chiriac C."/>
            <person name="Salcher M."/>
            <person name="Ghai R."/>
            <person name="Kavagutti S V."/>
        </authorList>
    </citation>
    <scope>NUCLEOTIDE SEQUENCE</scope>
</reference>
<dbReference type="InterPro" id="IPR023298">
    <property type="entry name" value="ATPase_P-typ_TM_dom_sf"/>
</dbReference>
<keyword evidence="3 10" id="KW-0812">Transmembrane</keyword>
<dbReference type="InterPro" id="IPR059000">
    <property type="entry name" value="ATPase_P-type_domA"/>
</dbReference>
<evidence type="ECO:0000313" key="12">
    <source>
        <dbReference type="EMBL" id="CAB4592386.1"/>
    </source>
</evidence>
<organism evidence="12">
    <name type="scientific">freshwater metagenome</name>
    <dbReference type="NCBI Taxonomy" id="449393"/>
    <lineage>
        <taxon>unclassified sequences</taxon>
        <taxon>metagenomes</taxon>
        <taxon>ecological metagenomes</taxon>
    </lineage>
</organism>
<feature type="transmembrane region" description="Helical" evidence="10">
    <location>
        <begin position="249"/>
        <end position="270"/>
    </location>
</feature>
<feature type="transmembrane region" description="Helical" evidence="10">
    <location>
        <begin position="735"/>
        <end position="757"/>
    </location>
</feature>
<dbReference type="NCBIfam" id="TIGR01494">
    <property type="entry name" value="ATPase_P-type"/>
    <property type="match status" value="3"/>
</dbReference>
<keyword evidence="2" id="KW-1003">Cell membrane</keyword>
<dbReference type="SMART" id="SM00831">
    <property type="entry name" value="Cation_ATPase_N"/>
    <property type="match status" value="1"/>
</dbReference>
<comment type="subcellular location">
    <subcellularLocation>
        <location evidence="1">Cell membrane</location>
        <topology evidence="1">Multi-pass membrane protein</topology>
    </subcellularLocation>
</comment>
<feature type="transmembrane region" description="Helical" evidence="10">
    <location>
        <begin position="853"/>
        <end position="872"/>
    </location>
</feature>
<dbReference type="InterPro" id="IPR008250">
    <property type="entry name" value="ATPase_P-typ_transduc_dom_A_sf"/>
</dbReference>
<evidence type="ECO:0000256" key="1">
    <source>
        <dbReference type="ARBA" id="ARBA00004651"/>
    </source>
</evidence>
<dbReference type="InterPro" id="IPR023299">
    <property type="entry name" value="ATPase_P-typ_cyto_dom_N"/>
</dbReference>
<dbReference type="SFLD" id="SFLDS00003">
    <property type="entry name" value="Haloacid_Dehalogenase"/>
    <property type="match status" value="1"/>
</dbReference>
<feature type="transmembrane region" description="Helical" evidence="10">
    <location>
        <begin position="884"/>
        <end position="901"/>
    </location>
</feature>
<dbReference type="InterPro" id="IPR004014">
    <property type="entry name" value="ATPase_P-typ_cation-transptr_N"/>
</dbReference>
<evidence type="ECO:0000256" key="4">
    <source>
        <dbReference type="ARBA" id="ARBA00022723"/>
    </source>
</evidence>
<dbReference type="SUPFAM" id="SSF81653">
    <property type="entry name" value="Calcium ATPase, transduction domain A"/>
    <property type="match status" value="1"/>
</dbReference>
<accession>A0A6J6FTJ1</accession>
<feature type="transmembrane region" description="Helical" evidence="10">
    <location>
        <begin position="66"/>
        <end position="83"/>
    </location>
</feature>
<evidence type="ECO:0000256" key="9">
    <source>
        <dbReference type="ARBA" id="ARBA00023136"/>
    </source>
</evidence>
<dbReference type="Gene3D" id="1.20.1110.10">
    <property type="entry name" value="Calcium-transporting ATPase, transmembrane domain"/>
    <property type="match status" value="1"/>
</dbReference>
<keyword evidence="8 10" id="KW-1133">Transmembrane helix</keyword>
<evidence type="ECO:0000259" key="11">
    <source>
        <dbReference type="SMART" id="SM00831"/>
    </source>
</evidence>
<evidence type="ECO:0000256" key="5">
    <source>
        <dbReference type="ARBA" id="ARBA00022741"/>
    </source>
</evidence>
<dbReference type="PRINTS" id="PR00119">
    <property type="entry name" value="CATATPASE"/>
</dbReference>
<dbReference type="SUPFAM" id="SSF81660">
    <property type="entry name" value="Metal cation-transporting ATPase, ATP-binding domain N"/>
    <property type="match status" value="1"/>
</dbReference>
<dbReference type="GO" id="GO:0005524">
    <property type="term" value="F:ATP binding"/>
    <property type="evidence" value="ECO:0007669"/>
    <property type="project" value="UniProtKB-KW"/>
</dbReference>
<dbReference type="SUPFAM" id="SSF81665">
    <property type="entry name" value="Calcium ATPase, transmembrane domain M"/>
    <property type="match status" value="1"/>
</dbReference>
<dbReference type="Gene3D" id="3.40.1110.10">
    <property type="entry name" value="Calcium-transporting ATPase, cytoplasmic domain N"/>
    <property type="match status" value="1"/>
</dbReference>
<dbReference type="FunFam" id="3.40.50.1000:FF:000028">
    <property type="entry name" value="Calcium-transporting P-type ATPase, putative"/>
    <property type="match status" value="1"/>
</dbReference>
<feature type="domain" description="Cation-transporting P-type ATPase N-terminal" evidence="11">
    <location>
        <begin position="10"/>
        <end position="83"/>
    </location>
</feature>
<keyword evidence="9 10" id="KW-0472">Membrane</keyword>
<sequence length="914" mass="97542">MTLTIDDSLAHHQADRDAVVARLGSSTDGLSTDEVRRRLEQHGPNALDAEARVPNWRKFLLQFKDFLILILLGAAAVSFAVSGELKTPIVVLVVVLANATIGFIQENRAEASLDALKRMLSPTTRVRRDGQIQSASTVDLVPGDIVIVEAGDRIPADGRIITAVNLEIDEAALTGESHPVEKNTEVVADANAGIGDRHCMAFMNTTVTRGRAEIVVTNTGMSTEIGRIAGLLKGAAPELTPLQRQLNGLAHSLALLSAGIVALVFVIGLIRGSGFTELLNLSVALAVATIPEGLPAVTAVTLAIGVSKMAKRNAIVKRLASVETLGCTSVICSDKTGTLTLNEMTAVRFVIQNKVHEVTGSGYSPEGTVERVDGDSPLAITTSLLAMALCNDSVIRKVDGQWTLVGDPTEGALNVLAAKGGIDVEDERRQHPRLAEVPFDSSLKMMATVHEIPDGNGETHIQMFVKGAPDVVLARSVSALDETGGAAPIERVRSAVLAHNDELATSGMRVLAVAQREFTVDAWDEFVSSGADPVSLIDGLTLLAMVGIVDPPRPEARQAIVEAREAGIKVKMITGDHGLTAAAIGEQLNLAEGQIHAVTGQQLDQMSEEELDRRIDDIAVFARVAPEHKMRLVAALQKRGNVVAMTGDGVNDAPALKKADMGIAMGITGTEVTKEAATMVLTDDNFATIVGAVKRGRTIYDNIVKFVRFQLSTTIGFALLFLAASLLDIAKGKPFAAIAILWVNIIMDGPPAMALGLDEPEADVMRRQPRPMDEKILTVHRWRAIIISSVLMAAGTLAVLQWAPGDEPYAGVATVAGTMAFNTFVLFQFFNILNSRSDTLSVFRGATLHNSRLWMALAAVVALQVAVTHFGPMQRLFDTTSISGVQWLIAIAIASSVLWVEEIHKLIIRKRNAS</sequence>
<evidence type="ECO:0000256" key="7">
    <source>
        <dbReference type="ARBA" id="ARBA00022967"/>
    </source>
</evidence>
<dbReference type="PROSITE" id="PS00154">
    <property type="entry name" value="ATPASE_E1_E2"/>
    <property type="match status" value="1"/>
</dbReference>
<evidence type="ECO:0000256" key="3">
    <source>
        <dbReference type="ARBA" id="ARBA00022692"/>
    </source>
</evidence>
<feature type="transmembrane region" description="Helical" evidence="10">
    <location>
        <begin position="282"/>
        <end position="304"/>
    </location>
</feature>
<dbReference type="InterPro" id="IPR036412">
    <property type="entry name" value="HAD-like_sf"/>
</dbReference>
<protein>
    <submittedName>
        <fullName evidence="12">Unannotated protein</fullName>
    </submittedName>
</protein>
<dbReference type="InterPro" id="IPR044492">
    <property type="entry name" value="P_typ_ATPase_HD_dom"/>
</dbReference>
<evidence type="ECO:0000256" key="10">
    <source>
        <dbReference type="SAM" id="Phobius"/>
    </source>
</evidence>
<dbReference type="PANTHER" id="PTHR42861">
    <property type="entry name" value="CALCIUM-TRANSPORTING ATPASE"/>
    <property type="match status" value="1"/>
</dbReference>
<dbReference type="GO" id="GO:0098662">
    <property type="term" value="P:inorganic cation transmembrane transport"/>
    <property type="evidence" value="ECO:0007669"/>
    <property type="project" value="UniProtKB-ARBA"/>
</dbReference>
<dbReference type="Gene3D" id="2.70.150.10">
    <property type="entry name" value="Calcium-transporting ATPase, cytoplasmic transduction domain A"/>
    <property type="match status" value="1"/>
</dbReference>
<feature type="transmembrane region" description="Helical" evidence="10">
    <location>
        <begin position="706"/>
        <end position="729"/>
    </location>
</feature>
<evidence type="ECO:0000256" key="6">
    <source>
        <dbReference type="ARBA" id="ARBA00022840"/>
    </source>
</evidence>
<name>A0A6J6FTJ1_9ZZZZ</name>